<dbReference type="EMBL" id="ACDN02000029">
    <property type="protein sequence ID" value="EEO25051.2"/>
    <property type="molecule type" value="Genomic_DNA"/>
</dbReference>
<accession>C3XJ62</accession>
<reference evidence="1 2" key="1">
    <citation type="journal article" date="2014" name="Genome Announc.">
        <title>Draft genome sequences of six enterohepatic helicobacter species isolated from humans and one from rhesus macaques.</title>
        <authorList>
            <person name="Shen Z."/>
            <person name="Sheh A."/>
            <person name="Young S.K."/>
            <person name="Abouelliel A."/>
            <person name="Ward D.V."/>
            <person name="Earl A.M."/>
            <person name="Fox J.G."/>
        </authorList>
    </citation>
    <scope>NUCLEOTIDE SEQUENCE [LARGE SCALE GENOMIC DNA]</scope>
    <source>
        <strain evidence="1 2">ATCC 43879</strain>
    </source>
</reference>
<gene>
    <name evidence="1" type="ORF">HRAG_02108</name>
</gene>
<dbReference type="AlphaFoldDB" id="C3XJ62"/>
<evidence type="ECO:0000313" key="2">
    <source>
        <dbReference type="Proteomes" id="UP000005085"/>
    </source>
</evidence>
<dbReference type="OrthoDB" id="9950745at2"/>
<name>C3XJ62_9HELI</name>
<dbReference type="RefSeq" id="WP_020995668.1">
    <property type="nucleotide sequence ID" value="NZ_KI392037.1"/>
</dbReference>
<evidence type="ECO:0000313" key="1">
    <source>
        <dbReference type="EMBL" id="EEO25051.2"/>
    </source>
</evidence>
<proteinExistence type="predicted"/>
<keyword evidence="2" id="KW-1185">Reference proteome</keyword>
<dbReference type="eggNOG" id="ENOG5032M7J">
    <property type="taxonomic scope" value="Bacteria"/>
</dbReference>
<comment type="caution">
    <text evidence="1">The sequence shown here is derived from an EMBL/GenBank/DDBJ whole genome shotgun (WGS) entry which is preliminary data.</text>
</comment>
<organism evidence="1 2">
    <name type="scientific">Helicobacter bilis ATCC 43879</name>
    <dbReference type="NCBI Taxonomy" id="613026"/>
    <lineage>
        <taxon>Bacteria</taxon>
        <taxon>Pseudomonadati</taxon>
        <taxon>Campylobacterota</taxon>
        <taxon>Epsilonproteobacteria</taxon>
        <taxon>Campylobacterales</taxon>
        <taxon>Helicobacteraceae</taxon>
        <taxon>Helicobacter</taxon>
    </lineage>
</organism>
<dbReference type="Proteomes" id="UP000005085">
    <property type="component" value="Unassembled WGS sequence"/>
</dbReference>
<protein>
    <submittedName>
        <fullName evidence="1">Uncharacterized protein</fullName>
    </submittedName>
</protein>
<sequence length="82" mass="9715">MSVFDKDKKSVFKDISANKSFVENAESSTIPPKKSRGRNKITNRRDKTYTFYCTQDELNELERLASERHLTMAEYFRIKLFN</sequence>
<dbReference type="HOGENOM" id="CLU_2615373_0_0_7"/>